<dbReference type="InterPro" id="IPR029071">
    <property type="entry name" value="Ubiquitin-like_domsf"/>
</dbReference>
<organism evidence="2 3">
    <name type="scientific">Platanthera guangdongensis</name>
    <dbReference type="NCBI Taxonomy" id="2320717"/>
    <lineage>
        <taxon>Eukaryota</taxon>
        <taxon>Viridiplantae</taxon>
        <taxon>Streptophyta</taxon>
        <taxon>Embryophyta</taxon>
        <taxon>Tracheophyta</taxon>
        <taxon>Spermatophyta</taxon>
        <taxon>Magnoliopsida</taxon>
        <taxon>Liliopsida</taxon>
        <taxon>Asparagales</taxon>
        <taxon>Orchidaceae</taxon>
        <taxon>Orchidoideae</taxon>
        <taxon>Orchideae</taxon>
        <taxon>Orchidinae</taxon>
        <taxon>Platanthera</taxon>
    </lineage>
</organism>
<dbReference type="SUPFAM" id="SSF54236">
    <property type="entry name" value="Ubiquitin-like"/>
    <property type="match status" value="1"/>
</dbReference>
<reference evidence="2 3" key="1">
    <citation type="journal article" date="2022" name="Nat. Plants">
        <title>Genomes of leafy and leafless Platanthera orchids illuminate the evolution of mycoheterotrophy.</title>
        <authorList>
            <person name="Li M.H."/>
            <person name="Liu K.W."/>
            <person name="Li Z."/>
            <person name="Lu H.C."/>
            <person name="Ye Q.L."/>
            <person name="Zhang D."/>
            <person name="Wang J.Y."/>
            <person name="Li Y.F."/>
            <person name="Zhong Z.M."/>
            <person name="Liu X."/>
            <person name="Yu X."/>
            <person name="Liu D.K."/>
            <person name="Tu X.D."/>
            <person name="Liu B."/>
            <person name="Hao Y."/>
            <person name="Liao X.Y."/>
            <person name="Jiang Y.T."/>
            <person name="Sun W.H."/>
            <person name="Chen J."/>
            <person name="Chen Y.Q."/>
            <person name="Ai Y."/>
            <person name="Zhai J.W."/>
            <person name="Wu S.S."/>
            <person name="Zhou Z."/>
            <person name="Hsiao Y.Y."/>
            <person name="Wu W.L."/>
            <person name="Chen Y.Y."/>
            <person name="Lin Y.F."/>
            <person name="Hsu J.L."/>
            <person name="Li C.Y."/>
            <person name="Wang Z.W."/>
            <person name="Zhao X."/>
            <person name="Zhong W.Y."/>
            <person name="Ma X.K."/>
            <person name="Ma L."/>
            <person name="Huang J."/>
            <person name="Chen G.Z."/>
            <person name="Huang M.Z."/>
            <person name="Huang L."/>
            <person name="Peng D.H."/>
            <person name="Luo Y.B."/>
            <person name="Zou S.Q."/>
            <person name="Chen S.P."/>
            <person name="Lan S."/>
            <person name="Tsai W.C."/>
            <person name="Van de Peer Y."/>
            <person name="Liu Z.J."/>
        </authorList>
    </citation>
    <scope>NUCLEOTIDE SEQUENCE [LARGE SCALE GENOMIC DNA]</scope>
    <source>
        <strain evidence="2">Lor288</strain>
    </source>
</reference>
<name>A0ABR2LZL8_9ASPA</name>
<protein>
    <submittedName>
        <fullName evidence="2">Ubiquitin-like protein 5</fullName>
    </submittedName>
</protein>
<proteinExistence type="predicted"/>
<accession>A0ABR2LZL8</accession>
<evidence type="ECO:0000313" key="3">
    <source>
        <dbReference type="Proteomes" id="UP001412067"/>
    </source>
</evidence>
<dbReference type="EMBL" id="JBBWWR010000013">
    <property type="protein sequence ID" value="KAK8955681.1"/>
    <property type="molecule type" value="Genomic_DNA"/>
</dbReference>
<gene>
    <name evidence="2" type="primary">UBL5</name>
    <name evidence="2" type="ORF">KSP40_PGU019594</name>
</gene>
<evidence type="ECO:0000256" key="1">
    <source>
        <dbReference type="ARBA" id="ARBA00022786"/>
    </source>
</evidence>
<keyword evidence="3" id="KW-1185">Reference proteome</keyword>
<dbReference type="Gene3D" id="3.10.20.90">
    <property type="entry name" value="Phosphatidylinositol 3-kinase Catalytic Subunit, Chain A, domain 1"/>
    <property type="match status" value="1"/>
</dbReference>
<keyword evidence="1" id="KW-0833">Ubl conjugation pathway</keyword>
<dbReference type="Proteomes" id="UP001412067">
    <property type="component" value="Unassembled WGS sequence"/>
</dbReference>
<evidence type="ECO:0000313" key="2">
    <source>
        <dbReference type="EMBL" id="KAK8955681.1"/>
    </source>
</evidence>
<comment type="caution">
    <text evidence="2">The sequence shown here is derived from an EMBL/GenBank/DDBJ whole genome shotgun (WGS) entry which is preliminary data.</text>
</comment>
<dbReference type="PANTHER" id="PTHR13042">
    <property type="entry name" value="UBIQUITIN-LIKE PROTEIN 5"/>
    <property type="match status" value="1"/>
</dbReference>
<dbReference type="InterPro" id="IPR039732">
    <property type="entry name" value="Hub1/Ubl5"/>
</dbReference>
<sequence>MIEVALNDRLRKKVRVKCNDDDTIGDLNKLVAAQTYTRTLEDLRLLKAPSKIARRSSSAPCYESRALLPRSSFQIAPEQASQSSAPNDS</sequence>